<feature type="compositionally biased region" description="Basic and acidic residues" evidence="1">
    <location>
        <begin position="143"/>
        <end position="153"/>
    </location>
</feature>
<dbReference type="InterPro" id="IPR050155">
    <property type="entry name" value="HAD-like_hydrolase_sf"/>
</dbReference>
<feature type="region of interest" description="Disordered" evidence="1">
    <location>
        <begin position="139"/>
        <end position="163"/>
    </location>
</feature>
<dbReference type="Gene3D" id="1.10.150.240">
    <property type="entry name" value="Putative phosphatase, domain 2"/>
    <property type="match status" value="1"/>
</dbReference>
<sequence>MLLLFDIDGTLLIRAAEAHTRALHAAIEEVHGVQAPDAFVPTAGRTDLSIMRSLLLLCGVDARAIDDGAEATSTAAAIAYARLCPADLSAHVAPGVPDALDALLGAGHVPALVTGNIESIARLKLRRAGLGEWFASGPGGFGSDHEDRSELPGRARARAAGEGARPVPRDQAVVIGDTPLDIACARADGVRCVGITTGPHDRADLSDADAVIDRMAELEDVLAGWA</sequence>
<dbReference type="GO" id="GO:0008967">
    <property type="term" value="F:phosphoglycolate phosphatase activity"/>
    <property type="evidence" value="ECO:0007669"/>
    <property type="project" value="UniProtKB-EC"/>
</dbReference>
<protein>
    <submittedName>
        <fullName evidence="2">Phosphoglycolate phosphatase</fullName>
        <ecNumber evidence="2">3.1.3.18</ecNumber>
    </submittedName>
</protein>
<reference evidence="2" key="1">
    <citation type="submission" date="2022-12" db="EMBL/GenBank/DDBJ databases">
        <title>Paraconexibacter alkalitolerans sp. nov. and Baekduia alba sp. nov., isolated from soil and emended description of the genera Paraconexibacter (Chun et al., 2020) and Baekduia (An et al., 2020).</title>
        <authorList>
            <person name="Vieira S."/>
            <person name="Huber K.J."/>
            <person name="Geppert A."/>
            <person name="Wolf J."/>
            <person name="Neumann-Schaal M."/>
            <person name="Muesken M."/>
            <person name="Overmann J."/>
        </authorList>
    </citation>
    <scope>NUCLEOTIDE SEQUENCE</scope>
    <source>
        <strain evidence="2">AEG42_29</strain>
    </source>
</reference>
<feature type="compositionally biased region" description="Low complexity" evidence="1">
    <location>
        <begin position="154"/>
        <end position="163"/>
    </location>
</feature>
<dbReference type="InterPro" id="IPR023214">
    <property type="entry name" value="HAD_sf"/>
</dbReference>
<dbReference type="InterPro" id="IPR036412">
    <property type="entry name" value="HAD-like_sf"/>
</dbReference>
<dbReference type="InterPro" id="IPR023198">
    <property type="entry name" value="PGP-like_dom2"/>
</dbReference>
<dbReference type="PANTHER" id="PTHR43434:SF1">
    <property type="entry name" value="PHOSPHOGLYCOLATE PHOSPHATASE"/>
    <property type="match status" value="1"/>
</dbReference>
<accession>A0AAU7APP8</accession>
<proteinExistence type="predicted"/>
<dbReference type="GO" id="GO:0006281">
    <property type="term" value="P:DNA repair"/>
    <property type="evidence" value="ECO:0007669"/>
    <property type="project" value="TreeGrafter"/>
</dbReference>
<gene>
    <name evidence="2" type="primary">gph</name>
    <name evidence="2" type="ORF">DSM112329_00441</name>
</gene>
<keyword evidence="2" id="KW-0378">Hydrolase</keyword>
<evidence type="ECO:0000313" key="2">
    <source>
        <dbReference type="EMBL" id="XAY03621.1"/>
    </source>
</evidence>
<dbReference type="Gene3D" id="3.40.50.1000">
    <property type="entry name" value="HAD superfamily/HAD-like"/>
    <property type="match status" value="1"/>
</dbReference>
<dbReference type="GO" id="GO:0005829">
    <property type="term" value="C:cytosol"/>
    <property type="evidence" value="ECO:0007669"/>
    <property type="project" value="TreeGrafter"/>
</dbReference>
<dbReference type="SUPFAM" id="SSF56784">
    <property type="entry name" value="HAD-like"/>
    <property type="match status" value="1"/>
</dbReference>
<dbReference type="Pfam" id="PF12710">
    <property type="entry name" value="HAD"/>
    <property type="match status" value="1"/>
</dbReference>
<organism evidence="2">
    <name type="scientific">Paraconexibacter sp. AEG42_29</name>
    <dbReference type="NCBI Taxonomy" id="2997339"/>
    <lineage>
        <taxon>Bacteria</taxon>
        <taxon>Bacillati</taxon>
        <taxon>Actinomycetota</taxon>
        <taxon>Thermoleophilia</taxon>
        <taxon>Solirubrobacterales</taxon>
        <taxon>Paraconexibacteraceae</taxon>
        <taxon>Paraconexibacter</taxon>
    </lineage>
</organism>
<name>A0AAU7APP8_9ACTN</name>
<dbReference type="PANTHER" id="PTHR43434">
    <property type="entry name" value="PHOSPHOGLYCOLATE PHOSPHATASE"/>
    <property type="match status" value="1"/>
</dbReference>
<dbReference type="EC" id="3.1.3.18" evidence="2"/>
<dbReference type="AlphaFoldDB" id="A0AAU7APP8"/>
<evidence type="ECO:0000256" key="1">
    <source>
        <dbReference type="SAM" id="MobiDB-lite"/>
    </source>
</evidence>
<dbReference type="EMBL" id="CP114014">
    <property type="protein sequence ID" value="XAY03621.1"/>
    <property type="molecule type" value="Genomic_DNA"/>
</dbReference>
<dbReference type="KEGG" id="parq:DSM112329_00441"/>